<dbReference type="OrthoDB" id="9763537at2"/>
<name>A0A2M8WS00_9MICO</name>
<dbReference type="SUPFAM" id="SSF51445">
    <property type="entry name" value="(Trans)glycosidases"/>
    <property type="match status" value="1"/>
</dbReference>
<dbReference type="InterPro" id="IPR017853">
    <property type="entry name" value="GH"/>
</dbReference>
<feature type="domain" description="Glycoside hydrolase family 20 catalytic" evidence="8">
    <location>
        <begin position="146"/>
        <end position="494"/>
    </location>
</feature>
<keyword evidence="5" id="KW-0326">Glycosidase</keyword>
<feature type="active site" description="Proton donor" evidence="6">
    <location>
        <position position="327"/>
    </location>
</feature>
<evidence type="ECO:0000259" key="8">
    <source>
        <dbReference type="Pfam" id="PF00728"/>
    </source>
</evidence>
<evidence type="ECO:0000259" key="9">
    <source>
        <dbReference type="Pfam" id="PF02838"/>
    </source>
</evidence>
<dbReference type="Pfam" id="PF00728">
    <property type="entry name" value="Glyco_hydro_20"/>
    <property type="match status" value="1"/>
</dbReference>
<dbReference type="EMBL" id="PGTZ01000007">
    <property type="protein sequence ID" value="PJI93720.1"/>
    <property type="molecule type" value="Genomic_DNA"/>
</dbReference>
<feature type="region of interest" description="Disordered" evidence="7">
    <location>
        <begin position="1"/>
        <end position="21"/>
    </location>
</feature>
<protein>
    <recommendedName>
        <fullName evidence="3">beta-N-acetylhexosaminidase</fullName>
        <ecNumber evidence="3">3.2.1.52</ecNumber>
    </recommendedName>
</protein>
<keyword evidence="4" id="KW-0378">Hydrolase</keyword>
<dbReference type="Gene3D" id="3.30.379.10">
    <property type="entry name" value="Chitobiase/beta-hexosaminidase domain 2-like"/>
    <property type="match status" value="1"/>
</dbReference>
<comment type="caution">
    <text evidence="10">The sequence shown here is derived from an EMBL/GenBank/DDBJ whole genome shotgun (WGS) entry which is preliminary data.</text>
</comment>
<gene>
    <name evidence="10" type="ORF">CLV34_1194</name>
</gene>
<evidence type="ECO:0000256" key="2">
    <source>
        <dbReference type="ARBA" id="ARBA00006285"/>
    </source>
</evidence>
<proteinExistence type="inferred from homology"/>
<dbReference type="Gene3D" id="3.20.20.80">
    <property type="entry name" value="Glycosidases"/>
    <property type="match status" value="1"/>
</dbReference>
<reference evidence="10 11" key="1">
    <citation type="submission" date="2017-11" db="EMBL/GenBank/DDBJ databases">
        <title>Genomic Encyclopedia of Archaeal and Bacterial Type Strains, Phase II (KMG-II): From Individual Species to Whole Genera.</title>
        <authorList>
            <person name="Goeker M."/>
        </authorList>
    </citation>
    <scope>NUCLEOTIDE SEQUENCE [LARGE SCALE GENOMIC DNA]</scope>
    <source>
        <strain evidence="10 11">DSM 22413</strain>
    </source>
</reference>
<dbReference type="CDD" id="cd06563">
    <property type="entry name" value="GH20_chitobiase-like"/>
    <property type="match status" value="1"/>
</dbReference>
<dbReference type="InterPro" id="IPR015882">
    <property type="entry name" value="HEX_bac_N"/>
</dbReference>
<evidence type="ECO:0000256" key="3">
    <source>
        <dbReference type="ARBA" id="ARBA00012663"/>
    </source>
</evidence>
<organism evidence="10 11">
    <name type="scientific">Luteimicrobium subarcticum</name>
    <dbReference type="NCBI Taxonomy" id="620910"/>
    <lineage>
        <taxon>Bacteria</taxon>
        <taxon>Bacillati</taxon>
        <taxon>Actinomycetota</taxon>
        <taxon>Actinomycetes</taxon>
        <taxon>Micrococcales</taxon>
        <taxon>Luteimicrobium</taxon>
    </lineage>
</organism>
<sequence>MSAVPASVPSASPVPALVPAPRSWRPRPGVHVVDERAELHTDPALAGEARRLRRLLGAGGGLDLEPAGRISATIRLRTDEALGLEAFALDVRPDRIEVRAGGPAGASYAIEALRQLLPPDAYRRAVVAPPPWEVPCGTIEDEPVLAWRGVLLDVVRHFLPVREVLRFIDLMAMHRLNMLQLHLSDDQGWRLEIDGFPELTSVASWRRASQVGAGDDAPDDGRPHGGFYSRADVAEIVAYAAERHVTIVPEIDLPGHVQALVAARPDLGAGLDRAPGGGVVAPEVWTRWGISDHVLGLSDHVLETVGAILDDVLDQFPGPVLALGGDESPKVRWRRDPDVRRRLAELGLTRDADAQNWLLDRLAQRARARGRRVLLWDEVLEGAPVRDAVVASWRGAHGIGTGLARGYDVVAAPADEVYLDYRESDDPREPVPVGVVTDVDRVLAFDPRRGVTGDEPGRLLGAQAHVWTEHVDSPRALDYRVFPRLAAFAEVVWRGGPSDPADFRSRLATHERRLEACGVELRRADGPQPWQERPGVAGSPLERHELDAHLRRLVGLAPSLDRTPLRGGDTAPRRSRVVR</sequence>
<dbReference type="GO" id="GO:0005975">
    <property type="term" value="P:carbohydrate metabolic process"/>
    <property type="evidence" value="ECO:0007669"/>
    <property type="project" value="InterPro"/>
</dbReference>
<comment type="catalytic activity">
    <reaction evidence="1">
        <text>Hydrolysis of terminal non-reducing N-acetyl-D-hexosamine residues in N-acetyl-beta-D-hexosaminides.</text>
        <dbReference type="EC" id="3.2.1.52"/>
    </reaction>
</comment>
<dbReference type="GO" id="GO:0016020">
    <property type="term" value="C:membrane"/>
    <property type="evidence" value="ECO:0007669"/>
    <property type="project" value="TreeGrafter"/>
</dbReference>
<dbReference type="GO" id="GO:0004563">
    <property type="term" value="F:beta-N-acetylhexosaminidase activity"/>
    <property type="evidence" value="ECO:0007669"/>
    <property type="project" value="UniProtKB-EC"/>
</dbReference>
<evidence type="ECO:0000256" key="4">
    <source>
        <dbReference type="ARBA" id="ARBA00022801"/>
    </source>
</evidence>
<keyword evidence="11" id="KW-1185">Reference proteome</keyword>
<evidence type="ECO:0000313" key="11">
    <source>
        <dbReference type="Proteomes" id="UP000231586"/>
    </source>
</evidence>
<evidence type="ECO:0000256" key="7">
    <source>
        <dbReference type="SAM" id="MobiDB-lite"/>
    </source>
</evidence>
<dbReference type="EC" id="3.2.1.52" evidence="3"/>
<feature type="domain" description="Beta-hexosaminidase bacterial type N-terminal" evidence="9">
    <location>
        <begin position="15"/>
        <end position="141"/>
    </location>
</feature>
<dbReference type="InterPro" id="IPR029018">
    <property type="entry name" value="Hex-like_dom2"/>
</dbReference>
<evidence type="ECO:0000256" key="5">
    <source>
        <dbReference type="ARBA" id="ARBA00023295"/>
    </source>
</evidence>
<evidence type="ECO:0000256" key="6">
    <source>
        <dbReference type="PIRSR" id="PIRSR625705-1"/>
    </source>
</evidence>
<dbReference type="Pfam" id="PF02838">
    <property type="entry name" value="Glyco_hydro_20b"/>
    <property type="match status" value="1"/>
</dbReference>
<accession>A0A2M8WS00</accession>
<dbReference type="PANTHER" id="PTHR22600:SF57">
    <property type="entry name" value="BETA-N-ACETYLHEXOSAMINIDASE"/>
    <property type="match status" value="1"/>
</dbReference>
<dbReference type="PRINTS" id="PR00738">
    <property type="entry name" value="GLHYDRLASE20"/>
</dbReference>
<dbReference type="InterPro" id="IPR015883">
    <property type="entry name" value="Glyco_hydro_20_cat"/>
</dbReference>
<dbReference type="Proteomes" id="UP000231586">
    <property type="component" value="Unassembled WGS sequence"/>
</dbReference>
<dbReference type="InterPro" id="IPR025705">
    <property type="entry name" value="Beta_hexosaminidase_sua/sub"/>
</dbReference>
<dbReference type="PANTHER" id="PTHR22600">
    <property type="entry name" value="BETA-HEXOSAMINIDASE"/>
    <property type="match status" value="1"/>
</dbReference>
<dbReference type="SUPFAM" id="SSF55545">
    <property type="entry name" value="beta-N-acetylhexosaminidase-like domain"/>
    <property type="match status" value="1"/>
</dbReference>
<evidence type="ECO:0000256" key="1">
    <source>
        <dbReference type="ARBA" id="ARBA00001231"/>
    </source>
</evidence>
<dbReference type="RefSeq" id="WP_100349367.1">
    <property type="nucleotide sequence ID" value="NZ_PGTZ01000007.1"/>
</dbReference>
<comment type="similarity">
    <text evidence="2">Belongs to the glycosyl hydrolase 20 family.</text>
</comment>
<dbReference type="AlphaFoldDB" id="A0A2M8WS00"/>
<dbReference type="GO" id="GO:0030203">
    <property type="term" value="P:glycosaminoglycan metabolic process"/>
    <property type="evidence" value="ECO:0007669"/>
    <property type="project" value="TreeGrafter"/>
</dbReference>
<evidence type="ECO:0000313" key="10">
    <source>
        <dbReference type="EMBL" id="PJI93720.1"/>
    </source>
</evidence>